<dbReference type="SUPFAM" id="SSF57924">
    <property type="entry name" value="Inhibitor of apoptosis (IAP) repeat"/>
    <property type="match status" value="2"/>
</dbReference>
<dbReference type="FunFam" id="1.10.1170.10:FF:000002">
    <property type="entry name" value="Baculoviral IAP repeat containing 7"/>
    <property type="match status" value="1"/>
</dbReference>
<keyword evidence="4" id="KW-0862">Zinc</keyword>
<keyword evidence="2" id="KW-0479">Metal-binding</keyword>
<evidence type="ECO:0000259" key="6">
    <source>
        <dbReference type="PROSITE" id="PS50089"/>
    </source>
</evidence>
<dbReference type="Pfam" id="PF13920">
    <property type="entry name" value="zf-C3HC4_3"/>
    <property type="match status" value="1"/>
</dbReference>
<dbReference type="PANTHER" id="PTHR10044">
    <property type="entry name" value="INHIBITOR OF APOPTOSIS"/>
    <property type="match status" value="1"/>
</dbReference>
<dbReference type="AlphaFoldDB" id="A0AAV6TKW8"/>
<keyword evidence="8" id="KW-1185">Reference proteome</keyword>
<dbReference type="Gene3D" id="3.30.40.10">
    <property type="entry name" value="Zinc/RING finger domain, C3HC4 (zinc finger)"/>
    <property type="match status" value="1"/>
</dbReference>
<dbReference type="PROSITE" id="PS50089">
    <property type="entry name" value="ZF_RING_2"/>
    <property type="match status" value="1"/>
</dbReference>
<dbReference type="EMBL" id="JAFNEN010002652">
    <property type="protein sequence ID" value="KAG8172504.1"/>
    <property type="molecule type" value="Genomic_DNA"/>
</dbReference>
<dbReference type="GO" id="GO:0005737">
    <property type="term" value="C:cytoplasm"/>
    <property type="evidence" value="ECO:0007669"/>
    <property type="project" value="TreeGrafter"/>
</dbReference>
<evidence type="ECO:0000313" key="8">
    <source>
        <dbReference type="Proteomes" id="UP000827092"/>
    </source>
</evidence>
<dbReference type="Pfam" id="PF00653">
    <property type="entry name" value="BIR"/>
    <property type="match status" value="2"/>
</dbReference>
<gene>
    <name evidence="7" type="ORF">JTE90_017585</name>
</gene>
<dbReference type="InterPro" id="IPR050784">
    <property type="entry name" value="IAP"/>
</dbReference>
<dbReference type="InterPro" id="IPR001370">
    <property type="entry name" value="BIR_rpt"/>
</dbReference>
<dbReference type="Proteomes" id="UP000827092">
    <property type="component" value="Unassembled WGS sequence"/>
</dbReference>
<dbReference type="PROSITE" id="PS50143">
    <property type="entry name" value="BIR_REPEAT_2"/>
    <property type="match status" value="2"/>
</dbReference>
<dbReference type="GO" id="GO:0051726">
    <property type="term" value="P:regulation of cell cycle"/>
    <property type="evidence" value="ECO:0007669"/>
    <property type="project" value="TreeGrafter"/>
</dbReference>
<comment type="caution">
    <text evidence="7">The sequence shown here is derived from an EMBL/GenBank/DDBJ whole genome shotgun (WGS) entry which is preliminary data.</text>
</comment>
<dbReference type="Gene3D" id="1.10.1170.10">
    <property type="entry name" value="Inhibitor Of Apoptosis Protein (2mihbC-IAP-1), Chain A"/>
    <property type="match status" value="2"/>
</dbReference>
<organism evidence="7 8">
    <name type="scientific">Oedothorax gibbosus</name>
    <dbReference type="NCBI Taxonomy" id="931172"/>
    <lineage>
        <taxon>Eukaryota</taxon>
        <taxon>Metazoa</taxon>
        <taxon>Ecdysozoa</taxon>
        <taxon>Arthropoda</taxon>
        <taxon>Chelicerata</taxon>
        <taxon>Arachnida</taxon>
        <taxon>Araneae</taxon>
        <taxon>Araneomorphae</taxon>
        <taxon>Entelegynae</taxon>
        <taxon>Araneoidea</taxon>
        <taxon>Linyphiidae</taxon>
        <taxon>Erigoninae</taxon>
        <taxon>Oedothorax</taxon>
    </lineage>
</organism>
<dbReference type="CDD" id="cd00022">
    <property type="entry name" value="BIR"/>
    <property type="match status" value="2"/>
</dbReference>
<evidence type="ECO:0000256" key="1">
    <source>
        <dbReference type="ARBA" id="ARBA00006672"/>
    </source>
</evidence>
<feature type="domain" description="RING-type" evidence="6">
    <location>
        <begin position="328"/>
        <end position="363"/>
    </location>
</feature>
<dbReference type="CDD" id="cd16510">
    <property type="entry name" value="RING-HC_IAPs"/>
    <property type="match status" value="1"/>
</dbReference>
<name>A0AAV6TKW8_9ARAC</name>
<dbReference type="PANTHER" id="PTHR10044:SF139">
    <property type="entry name" value="DEATH-ASSOCIATED INHIBITOR OF APOPTOSIS 2"/>
    <property type="match status" value="1"/>
</dbReference>
<sequence length="375" mass="42677">MQCENSVTPFLKNVSSSQEELIAPMKLELNRLNTFQGKWPVSYVKPEQLAKHGFFYLQTDDRVQCAFCHIIVDDWNVGQKPLKEHIKKSPKCPFLLSSNVGNVPFVPPRPSSKVQTTSHSSLNFLNYKPKYPKMSAFEKRLDTFRNFPLLHVSARQLADCGFYYTGVATDDEVTCFFCGGALGHWEYNDEPWVEHAKFFPNCAHLKLQRQHRGLNSVSGSPATTSPPPDTTQAVEEKWIAEACHIFPKSLVEKVVLQHFEQTSRHFDSLTDLCAAVLECSTTDQLSEDMTGSTHQRIETEKKNDTHSCAHIRYEMKQSPGKYREYLLCKICMDCEMDTVFQPCGHLIACPTCAQVLTTCPLCRQEITSRLKTYMG</sequence>
<protein>
    <recommendedName>
        <fullName evidence="6">RING-type domain-containing protein</fullName>
    </recommendedName>
</protein>
<proteinExistence type="inferred from homology"/>
<keyword evidence="3 5" id="KW-0863">Zinc-finger</keyword>
<accession>A0AAV6TKW8</accession>
<dbReference type="SMART" id="SM00238">
    <property type="entry name" value="BIR"/>
    <property type="match status" value="2"/>
</dbReference>
<dbReference type="GO" id="GO:0008270">
    <property type="term" value="F:zinc ion binding"/>
    <property type="evidence" value="ECO:0007669"/>
    <property type="project" value="UniProtKB-KW"/>
</dbReference>
<evidence type="ECO:0000256" key="2">
    <source>
        <dbReference type="ARBA" id="ARBA00022723"/>
    </source>
</evidence>
<evidence type="ECO:0000256" key="5">
    <source>
        <dbReference type="PROSITE-ProRule" id="PRU00175"/>
    </source>
</evidence>
<reference evidence="7 8" key="1">
    <citation type="journal article" date="2022" name="Nat. Ecol. Evol.">
        <title>A masculinizing supergene underlies an exaggerated male reproductive morph in a spider.</title>
        <authorList>
            <person name="Hendrickx F."/>
            <person name="De Corte Z."/>
            <person name="Sonet G."/>
            <person name="Van Belleghem S.M."/>
            <person name="Kostlbacher S."/>
            <person name="Vangestel C."/>
        </authorList>
    </citation>
    <scope>NUCLEOTIDE SEQUENCE [LARGE SCALE GENOMIC DNA]</scope>
    <source>
        <strain evidence="7">W744_W776</strain>
    </source>
</reference>
<comment type="similarity">
    <text evidence="1">Belongs to the IAP family.</text>
</comment>
<dbReference type="InterPro" id="IPR013083">
    <property type="entry name" value="Znf_RING/FYVE/PHD"/>
</dbReference>
<dbReference type="GO" id="GO:0005634">
    <property type="term" value="C:nucleus"/>
    <property type="evidence" value="ECO:0007669"/>
    <property type="project" value="TreeGrafter"/>
</dbReference>
<dbReference type="InterPro" id="IPR001841">
    <property type="entry name" value="Znf_RING"/>
</dbReference>
<evidence type="ECO:0000256" key="3">
    <source>
        <dbReference type="ARBA" id="ARBA00022771"/>
    </source>
</evidence>
<evidence type="ECO:0000313" key="7">
    <source>
        <dbReference type="EMBL" id="KAG8172504.1"/>
    </source>
</evidence>
<evidence type="ECO:0000256" key="4">
    <source>
        <dbReference type="ARBA" id="ARBA00022833"/>
    </source>
</evidence>